<name>A0A8H4RP62_9HELO</name>
<accession>A0A8H4RP62</accession>
<evidence type="ECO:0000313" key="1">
    <source>
        <dbReference type="EMBL" id="KAF4632778.1"/>
    </source>
</evidence>
<sequence length="392" mass="44174">MGGITVKKALTIARLDERDYGKIKSVVKGTMFLATPHRGLGVATHSLEIFKRATSLASIHGGHLRSNLLAHLETNQRLFRLLARALELPPDTFDQYSGADSTTESKYKRMLHLQPTKLRSSHQLWHLVSGLEVQDIATGEWFKVHCGRISYKFTIRPLSALADIAGDWNTDQLEPITVSNHIKYKLVIQICSDNPPTLTNERIVSAVKAVTFPSYVARNHQKTSPTTLIVTIRSYANGADAEIIRASSLKSADIPELFNRVQRSFPKRFRKDGWYLATLEQPEDQDKTFTRSALFTLLSLLNRWDNISTDISYRLFLANYSILDIVESELIIIPVIMCQNLKMATHWHFRGCLRMVISRAEVEEIHGAIKIIAEACGKSLSEIGTVSDVEME</sequence>
<protein>
    <submittedName>
        <fullName evidence="1">Uncharacterized protein</fullName>
    </submittedName>
</protein>
<organism evidence="1 2">
    <name type="scientific">Cudoniella acicularis</name>
    <dbReference type="NCBI Taxonomy" id="354080"/>
    <lineage>
        <taxon>Eukaryota</taxon>
        <taxon>Fungi</taxon>
        <taxon>Dikarya</taxon>
        <taxon>Ascomycota</taxon>
        <taxon>Pezizomycotina</taxon>
        <taxon>Leotiomycetes</taxon>
        <taxon>Helotiales</taxon>
        <taxon>Tricladiaceae</taxon>
        <taxon>Cudoniella</taxon>
    </lineage>
</organism>
<dbReference type="SUPFAM" id="SSF51197">
    <property type="entry name" value="Clavaminate synthase-like"/>
    <property type="match status" value="1"/>
</dbReference>
<reference evidence="1 2" key="1">
    <citation type="submission" date="2020-03" db="EMBL/GenBank/DDBJ databases">
        <title>Draft Genome Sequence of Cudoniella acicularis.</title>
        <authorList>
            <person name="Buettner E."/>
            <person name="Kellner H."/>
        </authorList>
    </citation>
    <scope>NUCLEOTIDE SEQUENCE [LARGE SCALE GENOMIC DNA]</scope>
    <source>
        <strain evidence="1 2">DSM 108380</strain>
    </source>
</reference>
<dbReference type="OrthoDB" id="5537330at2759"/>
<comment type="caution">
    <text evidence="1">The sequence shown here is derived from an EMBL/GenBank/DDBJ whole genome shotgun (WGS) entry which is preliminary data.</text>
</comment>
<gene>
    <name evidence="1" type="ORF">G7Y89_g5347</name>
</gene>
<dbReference type="EMBL" id="JAAMPI010000317">
    <property type="protein sequence ID" value="KAF4632778.1"/>
    <property type="molecule type" value="Genomic_DNA"/>
</dbReference>
<dbReference type="AlphaFoldDB" id="A0A8H4RP62"/>
<dbReference type="Proteomes" id="UP000566819">
    <property type="component" value="Unassembled WGS sequence"/>
</dbReference>
<keyword evidence="2" id="KW-1185">Reference proteome</keyword>
<evidence type="ECO:0000313" key="2">
    <source>
        <dbReference type="Proteomes" id="UP000566819"/>
    </source>
</evidence>
<proteinExistence type="predicted"/>